<keyword evidence="3" id="KW-1185">Reference proteome</keyword>
<feature type="compositionally biased region" description="Polar residues" evidence="1">
    <location>
        <begin position="260"/>
        <end position="275"/>
    </location>
</feature>
<evidence type="ECO:0000256" key="1">
    <source>
        <dbReference type="SAM" id="MobiDB-lite"/>
    </source>
</evidence>
<feature type="region of interest" description="Disordered" evidence="1">
    <location>
        <begin position="147"/>
        <end position="166"/>
    </location>
</feature>
<evidence type="ECO:0000313" key="2">
    <source>
        <dbReference type="EMBL" id="EGY51660.1"/>
    </source>
</evidence>
<evidence type="ECO:0000313" key="3">
    <source>
        <dbReference type="Proteomes" id="UP000003019"/>
    </source>
</evidence>
<feature type="region of interest" description="Disordered" evidence="1">
    <location>
        <begin position="255"/>
        <end position="285"/>
    </location>
</feature>
<dbReference type="Proteomes" id="UP000003019">
    <property type="component" value="Unassembled WGS sequence"/>
</dbReference>
<dbReference type="OrthoDB" id="9816400at2"/>
<sequence>MWDAARYTLAVVNHPDAMHYFPDQVREAGNNLARFPRIPEVKSFRWSDYNRGMGSVIVSSQKGEHLPSGDKMGYLTGVLKSLAGAARNAQIPGELLYGSPVGAFGDNQWARPAPYELNTKQELLGSSGGMAVGAFTGRPAIRGRIPGLAGRGSGRTPPAARTPSPVDGEMVFKPQSAPRGAIRAQSYQQNWQQASLEDAIRKFIGSSPSVSFTPSGKAIYQGQGQIRIIHDVGGSYFRIEHTGLTGRRKYLDLDGRVPNNKINSDGSQSGRSQGEYNEATHFRIK</sequence>
<dbReference type="STRING" id="1032488.HMPREF9371_2124"/>
<accession>G4CKI4</accession>
<name>G4CKI4_9NEIS</name>
<protein>
    <submittedName>
        <fullName evidence="2">Uncharacterized protein</fullName>
    </submittedName>
</protein>
<dbReference type="HOGENOM" id="CLU_976013_0_0_4"/>
<proteinExistence type="predicted"/>
<dbReference type="RefSeq" id="WP_009119810.1">
    <property type="nucleotide sequence ID" value="NZ_JH164926.1"/>
</dbReference>
<dbReference type="EMBL" id="AGAY01000073">
    <property type="protein sequence ID" value="EGY51660.1"/>
    <property type="molecule type" value="Genomic_DNA"/>
</dbReference>
<comment type="caution">
    <text evidence="2">The sequence shown here is derived from an EMBL/GenBank/DDBJ whole genome shotgun (WGS) entry which is preliminary data.</text>
</comment>
<reference evidence="2 3" key="1">
    <citation type="submission" date="2011-05" db="EMBL/GenBank/DDBJ databases">
        <authorList>
            <person name="Muzny D."/>
            <person name="Qin X."/>
            <person name="Deng J."/>
            <person name="Jiang H."/>
            <person name="Liu Y."/>
            <person name="Qu J."/>
            <person name="Song X.-Z."/>
            <person name="Zhang L."/>
            <person name="Thornton R."/>
            <person name="Coyle M."/>
            <person name="Francisco L."/>
            <person name="Jackson L."/>
            <person name="Javaid M."/>
            <person name="Korchina V."/>
            <person name="Kovar C."/>
            <person name="Mata R."/>
            <person name="Mathew T."/>
            <person name="Ngo R."/>
            <person name="Nguyen L."/>
            <person name="Nguyen N."/>
            <person name="Okwuonu G."/>
            <person name="Ongeri F."/>
            <person name="Pham C."/>
            <person name="Simmons D."/>
            <person name="Wilczek-Boney K."/>
            <person name="Hale W."/>
            <person name="Jakkamsetti A."/>
            <person name="Pham P."/>
            <person name="Ruth R."/>
            <person name="San Lucas F."/>
            <person name="Warren J."/>
            <person name="Zhang J."/>
            <person name="Zhao Z."/>
            <person name="Zhou C."/>
            <person name="Zhu D."/>
            <person name="Lee S."/>
            <person name="Bess C."/>
            <person name="Blankenburg K."/>
            <person name="Forbes L."/>
            <person name="Fu Q."/>
            <person name="Gubbala S."/>
            <person name="Hirani K."/>
            <person name="Jayaseelan J.C."/>
            <person name="Lara F."/>
            <person name="Munidasa M."/>
            <person name="Palculict T."/>
            <person name="Patil S."/>
            <person name="Pu L.-L."/>
            <person name="Saada N."/>
            <person name="Tang L."/>
            <person name="Weissenberger G."/>
            <person name="Zhu Y."/>
            <person name="Hemphill L."/>
            <person name="Shang Y."/>
            <person name="Youmans B."/>
            <person name="Ayvaz T."/>
            <person name="Ross M."/>
            <person name="Santibanez J."/>
            <person name="Aqrawi P."/>
            <person name="Gross S."/>
            <person name="Joshi V."/>
            <person name="Fowler G."/>
            <person name="Nazareth L."/>
            <person name="Reid J."/>
            <person name="Worley K."/>
            <person name="Petrosino J."/>
            <person name="Highlander S."/>
            <person name="Gibbs R."/>
        </authorList>
    </citation>
    <scope>NUCLEOTIDE SEQUENCE [LARGE SCALE GENOMIC DNA]</scope>
    <source>
        <strain evidence="2 3">871</strain>
    </source>
</reference>
<organism evidence="2 3">
    <name type="scientific">Neisseria shayeganii 871</name>
    <dbReference type="NCBI Taxonomy" id="1032488"/>
    <lineage>
        <taxon>Bacteria</taxon>
        <taxon>Pseudomonadati</taxon>
        <taxon>Pseudomonadota</taxon>
        <taxon>Betaproteobacteria</taxon>
        <taxon>Neisseriales</taxon>
        <taxon>Neisseriaceae</taxon>
        <taxon>Neisseria</taxon>
    </lineage>
</organism>
<gene>
    <name evidence="2" type="ORF">HMPREF9371_2124</name>
</gene>
<dbReference type="AlphaFoldDB" id="G4CKI4"/>